<keyword evidence="5" id="KW-0560">Oxidoreductase</keyword>
<organism evidence="6 7">
    <name type="scientific">Hyaloscypha variabilis (strain UAMH 11265 / GT02V1 / F)</name>
    <name type="common">Meliniomyces variabilis</name>
    <dbReference type="NCBI Taxonomy" id="1149755"/>
    <lineage>
        <taxon>Eukaryota</taxon>
        <taxon>Fungi</taxon>
        <taxon>Dikarya</taxon>
        <taxon>Ascomycota</taxon>
        <taxon>Pezizomycotina</taxon>
        <taxon>Leotiomycetes</taxon>
        <taxon>Helotiales</taxon>
        <taxon>Hyaloscyphaceae</taxon>
        <taxon>Hyaloscypha</taxon>
        <taxon>Hyaloscypha variabilis</taxon>
    </lineage>
</organism>
<dbReference type="PROSITE" id="PS00086">
    <property type="entry name" value="CYTOCHROME_P450"/>
    <property type="match status" value="1"/>
</dbReference>
<dbReference type="Pfam" id="PF00067">
    <property type="entry name" value="p450"/>
    <property type="match status" value="1"/>
</dbReference>
<evidence type="ECO:0000313" key="6">
    <source>
        <dbReference type="EMBL" id="PMD35926.1"/>
    </source>
</evidence>
<dbReference type="AlphaFoldDB" id="A0A2J6RBN9"/>
<dbReference type="GO" id="GO:0004497">
    <property type="term" value="F:monooxygenase activity"/>
    <property type="evidence" value="ECO:0007669"/>
    <property type="project" value="UniProtKB-KW"/>
</dbReference>
<dbReference type="PRINTS" id="PR00463">
    <property type="entry name" value="EP450I"/>
</dbReference>
<evidence type="ECO:0000256" key="2">
    <source>
        <dbReference type="ARBA" id="ARBA00022723"/>
    </source>
</evidence>
<evidence type="ECO:0000256" key="4">
    <source>
        <dbReference type="PIRSR" id="PIRSR602401-1"/>
    </source>
</evidence>
<dbReference type="PANTHER" id="PTHR24305">
    <property type="entry name" value="CYTOCHROME P450"/>
    <property type="match status" value="1"/>
</dbReference>
<name>A0A2J6RBN9_HYAVF</name>
<dbReference type="PANTHER" id="PTHR24305:SF152">
    <property type="entry name" value="P450, PUTATIVE (EUROFUNG)-RELATED"/>
    <property type="match status" value="1"/>
</dbReference>
<keyword evidence="4 5" id="KW-0349">Heme</keyword>
<dbReference type="InterPro" id="IPR036396">
    <property type="entry name" value="Cyt_P450_sf"/>
</dbReference>
<sequence>MNQLEGSSLAVVLPVALALYFLASLVYTAIYNIFFHPLAHVPGPKLAGATYLYQTYHCFVGGSRYYVKIKKLHDIYGPLVRITPDEVHLSDPDNYEKINYVGSKYGKSALYDAFGIGYSTFSTRSPEVHRIRRGALNPFFSRKMVLELENIVQIRAEKLTTLVKQAFSAGKALNLHYAFRSISVDVITDYAFGQCYDLLDRPDLGETFFDMVQGIGPTMWLFMQWPGLQKIALGMPPAIASFMSPPVGQVIQLTAHCRKQCAAVKEAMDSGRAETRPSIFQALLSPQEKDVDYVIPTVDDLKDEAYSVLAASADTTGNAMTVAAYKVVSNPEIFAKVKKELEAEFPDPNERLSFVRLETLPYLSAVIKEGLRLSFGVPGRLPRDVPEGGATFNGVFIPAGSVVSMSSWVLHQDPEYFPDPLKFDPDRWLDPKEARRIDKAFVPFGKGTRGCVGMPLAYCELYVSLGTLFRRFPTMKSNVLTPADLVYDDYFSGYHPTSATKFHVTGSI</sequence>
<dbReference type="InterPro" id="IPR017972">
    <property type="entry name" value="Cyt_P450_CS"/>
</dbReference>
<keyword evidence="3 4" id="KW-0408">Iron</keyword>
<feature type="binding site" description="axial binding residue" evidence="4">
    <location>
        <position position="451"/>
    </location>
    <ligand>
        <name>heme</name>
        <dbReference type="ChEBI" id="CHEBI:30413"/>
    </ligand>
    <ligandPart>
        <name>Fe</name>
        <dbReference type="ChEBI" id="CHEBI:18248"/>
    </ligandPart>
</feature>
<evidence type="ECO:0000256" key="1">
    <source>
        <dbReference type="ARBA" id="ARBA00001971"/>
    </source>
</evidence>
<dbReference type="Gene3D" id="1.10.630.10">
    <property type="entry name" value="Cytochrome P450"/>
    <property type="match status" value="1"/>
</dbReference>
<keyword evidence="7" id="KW-1185">Reference proteome</keyword>
<dbReference type="PRINTS" id="PR00385">
    <property type="entry name" value="P450"/>
</dbReference>
<gene>
    <name evidence="6" type="ORF">L207DRAFT_435036</name>
</gene>
<dbReference type="Proteomes" id="UP000235786">
    <property type="component" value="Unassembled WGS sequence"/>
</dbReference>
<reference evidence="6 7" key="1">
    <citation type="submission" date="2016-04" db="EMBL/GenBank/DDBJ databases">
        <title>A degradative enzymes factory behind the ericoid mycorrhizal symbiosis.</title>
        <authorList>
            <consortium name="DOE Joint Genome Institute"/>
            <person name="Martino E."/>
            <person name="Morin E."/>
            <person name="Grelet G."/>
            <person name="Kuo A."/>
            <person name="Kohler A."/>
            <person name="Daghino S."/>
            <person name="Barry K."/>
            <person name="Choi C."/>
            <person name="Cichocki N."/>
            <person name="Clum A."/>
            <person name="Copeland A."/>
            <person name="Hainaut M."/>
            <person name="Haridas S."/>
            <person name="Labutti K."/>
            <person name="Lindquist E."/>
            <person name="Lipzen A."/>
            <person name="Khouja H.-R."/>
            <person name="Murat C."/>
            <person name="Ohm R."/>
            <person name="Olson A."/>
            <person name="Spatafora J."/>
            <person name="Veneault-Fourrey C."/>
            <person name="Henrissat B."/>
            <person name="Grigoriev I."/>
            <person name="Martin F."/>
            <person name="Perotto S."/>
        </authorList>
    </citation>
    <scope>NUCLEOTIDE SEQUENCE [LARGE SCALE GENOMIC DNA]</scope>
    <source>
        <strain evidence="6 7">F</strain>
    </source>
</reference>
<dbReference type="GO" id="GO:0005506">
    <property type="term" value="F:iron ion binding"/>
    <property type="evidence" value="ECO:0007669"/>
    <property type="project" value="InterPro"/>
</dbReference>
<evidence type="ECO:0000256" key="3">
    <source>
        <dbReference type="ARBA" id="ARBA00023004"/>
    </source>
</evidence>
<dbReference type="STRING" id="1149755.A0A2J6RBN9"/>
<evidence type="ECO:0000313" key="7">
    <source>
        <dbReference type="Proteomes" id="UP000235786"/>
    </source>
</evidence>
<protein>
    <submittedName>
        <fullName evidence="6">Cytochrome P450 monooxygenase-like protein</fullName>
    </submittedName>
</protein>
<dbReference type="InterPro" id="IPR001128">
    <property type="entry name" value="Cyt_P450"/>
</dbReference>
<dbReference type="GO" id="GO:0016705">
    <property type="term" value="F:oxidoreductase activity, acting on paired donors, with incorporation or reduction of molecular oxygen"/>
    <property type="evidence" value="ECO:0007669"/>
    <property type="project" value="InterPro"/>
</dbReference>
<dbReference type="CDD" id="cd11062">
    <property type="entry name" value="CYP58-like"/>
    <property type="match status" value="1"/>
</dbReference>
<dbReference type="GO" id="GO:0020037">
    <property type="term" value="F:heme binding"/>
    <property type="evidence" value="ECO:0007669"/>
    <property type="project" value="InterPro"/>
</dbReference>
<dbReference type="SUPFAM" id="SSF48264">
    <property type="entry name" value="Cytochrome P450"/>
    <property type="match status" value="1"/>
</dbReference>
<comment type="cofactor">
    <cofactor evidence="1 4">
        <name>heme</name>
        <dbReference type="ChEBI" id="CHEBI:30413"/>
    </cofactor>
</comment>
<evidence type="ECO:0000256" key="5">
    <source>
        <dbReference type="RuleBase" id="RU000461"/>
    </source>
</evidence>
<keyword evidence="2 4" id="KW-0479">Metal-binding</keyword>
<dbReference type="OrthoDB" id="3945418at2759"/>
<accession>A0A2J6RBN9</accession>
<keyword evidence="5 6" id="KW-0503">Monooxygenase</keyword>
<dbReference type="InterPro" id="IPR002401">
    <property type="entry name" value="Cyt_P450_E_grp-I"/>
</dbReference>
<proteinExistence type="inferred from homology"/>
<dbReference type="InterPro" id="IPR050121">
    <property type="entry name" value="Cytochrome_P450_monoxygenase"/>
</dbReference>
<comment type="similarity">
    <text evidence="5">Belongs to the cytochrome P450 family.</text>
</comment>
<dbReference type="EMBL" id="KZ613951">
    <property type="protein sequence ID" value="PMD35926.1"/>
    <property type="molecule type" value="Genomic_DNA"/>
</dbReference>